<dbReference type="GO" id="GO:0017001">
    <property type="term" value="P:antibiotic catabolic process"/>
    <property type="evidence" value="ECO:0007669"/>
    <property type="project" value="InterPro"/>
</dbReference>
<evidence type="ECO:0000256" key="1">
    <source>
        <dbReference type="ARBA" id="ARBA00001526"/>
    </source>
</evidence>
<dbReference type="InterPro" id="IPR001586">
    <property type="entry name" value="Beta-lactam_class-C_AS"/>
</dbReference>
<evidence type="ECO:0000256" key="4">
    <source>
        <dbReference type="ARBA" id="ARBA00022801"/>
    </source>
</evidence>
<dbReference type="STRING" id="289370.SAMN05216602_3945"/>
<dbReference type="GO" id="GO:0046677">
    <property type="term" value="P:response to antibiotic"/>
    <property type="evidence" value="ECO:0007669"/>
    <property type="project" value="UniProtKB-UniRule"/>
</dbReference>
<dbReference type="NCBIfam" id="NF033085">
    <property type="entry name" value="bla_class_C"/>
    <property type="match status" value="1"/>
</dbReference>
<name>A0A1I3NRE8_9GAMM</name>
<organism evidence="8 9">
    <name type="scientific">Phytopseudomonas argentinensis</name>
    <dbReference type="NCBI Taxonomy" id="289370"/>
    <lineage>
        <taxon>Bacteria</taxon>
        <taxon>Pseudomonadati</taxon>
        <taxon>Pseudomonadota</taxon>
        <taxon>Gammaproteobacteria</taxon>
        <taxon>Pseudomonadales</taxon>
        <taxon>Pseudomonadaceae</taxon>
        <taxon>Phytopseudomonas</taxon>
    </lineage>
</organism>
<evidence type="ECO:0000259" key="7">
    <source>
        <dbReference type="Pfam" id="PF00144"/>
    </source>
</evidence>
<protein>
    <recommendedName>
        <fullName evidence="3 6">Beta-lactamase</fullName>
        <ecNumber evidence="3 6">3.5.2.6</ecNumber>
    </recommendedName>
</protein>
<dbReference type="Pfam" id="PF00144">
    <property type="entry name" value="Beta-lactamase"/>
    <property type="match status" value="1"/>
</dbReference>
<gene>
    <name evidence="8" type="ORF">SAMN05216602_3945</name>
</gene>
<evidence type="ECO:0000313" key="8">
    <source>
        <dbReference type="EMBL" id="SFJ11306.1"/>
    </source>
</evidence>
<comment type="catalytic activity">
    <reaction evidence="1 6">
        <text>a beta-lactam + H2O = a substituted beta-amino acid</text>
        <dbReference type="Rhea" id="RHEA:20401"/>
        <dbReference type="ChEBI" id="CHEBI:15377"/>
        <dbReference type="ChEBI" id="CHEBI:35627"/>
        <dbReference type="ChEBI" id="CHEBI:140347"/>
        <dbReference type="EC" id="3.5.2.6"/>
    </reaction>
</comment>
<dbReference type="EMBL" id="FORC01000004">
    <property type="protein sequence ID" value="SFJ11306.1"/>
    <property type="molecule type" value="Genomic_DNA"/>
</dbReference>
<accession>A0A1I3NRE8</accession>
<keyword evidence="5 6" id="KW-0046">Antibiotic resistance</keyword>
<proteinExistence type="inferred from homology"/>
<evidence type="ECO:0000256" key="5">
    <source>
        <dbReference type="ARBA" id="ARBA00023251"/>
    </source>
</evidence>
<dbReference type="Gene3D" id="3.40.710.10">
    <property type="entry name" value="DD-peptidase/beta-lactamase superfamily"/>
    <property type="match status" value="1"/>
</dbReference>
<dbReference type="EC" id="3.5.2.6" evidence="3 6"/>
<dbReference type="GO" id="GO:0030288">
    <property type="term" value="C:outer membrane-bounded periplasmic space"/>
    <property type="evidence" value="ECO:0007669"/>
    <property type="project" value="InterPro"/>
</dbReference>
<evidence type="ECO:0000256" key="2">
    <source>
        <dbReference type="ARBA" id="ARBA00007840"/>
    </source>
</evidence>
<dbReference type="PANTHER" id="PTHR46825:SF8">
    <property type="entry name" value="BETA-LACTAMASE-RELATED"/>
    <property type="match status" value="1"/>
</dbReference>
<feature type="domain" description="Beta-lactamase-related" evidence="7">
    <location>
        <begin position="53"/>
        <end position="397"/>
    </location>
</feature>
<dbReference type="PANTHER" id="PTHR46825">
    <property type="entry name" value="D-ALANYL-D-ALANINE-CARBOXYPEPTIDASE/ENDOPEPTIDASE AMPH"/>
    <property type="match status" value="1"/>
</dbReference>
<dbReference type="InterPro" id="IPR001466">
    <property type="entry name" value="Beta-lactam-related"/>
</dbReference>
<dbReference type="Proteomes" id="UP000183018">
    <property type="component" value="Unassembled WGS sequence"/>
</dbReference>
<keyword evidence="4 6" id="KW-0378">Hydrolase</keyword>
<dbReference type="SUPFAM" id="SSF56601">
    <property type="entry name" value="beta-lactamase/transpeptidase-like"/>
    <property type="match status" value="1"/>
</dbReference>
<dbReference type="AlphaFoldDB" id="A0A1I3NRE8"/>
<evidence type="ECO:0000313" key="9">
    <source>
        <dbReference type="Proteomes" id="UP000183018"/>
    </source>
</evidence>
<sequence>MQAPGRLVSHHNKTESLIQMTQRTIAMGLFTASLAVTLPAAAMTEQQFNDAAAQVFAPLMAEYDVPGLAVGVTWQGKHYVYTQGLANRDANIAVSRQTLFELGSLSKTFNVTLAALAQERGLLSLDDQVGERLPVLKATPVGDLSLMDLATHQSNGLPLQVPDDIQSDSALMTWLRQWQPTADAGHERAYSNISIGLLGRISASAFSQPYAQALHDQVLAPLALGSTYIQVPAAQMPRYAYGYARQTNKAIRVSPGMLDAEAYGLKSNIDDMLRFVDINLGSTAVPEPLAAAIAATHQGVTRTAPFTQAMIWERYPWPLAPERLLAGNAPSMAMQAQPASRLDARETSEHGVLFSKTGSTNGFGGYAAFVPDERIGVVMLANRNVPLEARVDASHKLLQQVLKAER</sequence>
<dbReference type="InterPro" id="IPR012338">
    <property type="entry name" value="Beta-lactam/transpept-like"/>
</dbReference>
<keyword evidence="9" id="KW-1185">Reference proteome</keyword>
<comment type="similarity">
    <text evidence="2 6">Belongs to the class-C beta-lactamase family.</text>
</comment>
<dbReference type="InterPro" id="IPR058136">
    <property type="entry name" value="AmpC"/>
</dbReference>
<dbReference type="InterPro" id="IPR050491">
    <property type="entry name" value="AmpC-like"/>
</dbReference>
<dbReference type="PROSITE" id="PS00336">
    <property type="entry name" value="BETA_LACTAMASE_C"/>
    <property type="match status" value="1"/>
</dbReference>
<evidence type="ECO:0000256" key="3">
    <source>
        <dbReference type="ARBA" id="ARBA00012865"/>
    </source>
</evidence>
<dbReference type="GO" id="GO:0008800">
    <property type="term" value="F:beta-lactamase activity"/>
    <property type="evidence" value="ECO:0007669"/>
    <property type="project" value="UniProtKB-UniRule"/>
</dbReference>
<evidence type="ECO:0000256" key="6">
    <source>
        <dbReference type="RuleBase" id="RU361140"/>
    </source>
</evidence>
<reference evidence="9" key="1">
    <citation type="submission" date="2016-10" db="EMBL/GenBank/DDBJ databases">
        <authorList>
            <person name="Varghese N."/>
            <person name="Submissions S."/>
        </authorList>
    </citation>
    <scope>NUCLEOTIDE SEQUENCE [LARGE SCALE GENOMIC DNA]</scope>
    <source>
        <strain evidence="9">LMG 22563</strain>
    </source>
</reference>